<dbReference type="InterPro" id="IPR016966">
    <property type="entry name" value="Thiamin_pyrophosphokinase_euk"/>
</dbReference>
<evidence type="ECO:0000256" key="6">
    <source>
        <dbReference type="ARBA" id="ARBA00022840"/>
    </source>
</evidence>
<dbReference type="InterPro" id="IPR007371">
    <property type="entry name" value="TPK_catalytic"/>
</dbReference>
<comment type="similarity">
    <text evidence="2 7">Belongs to the thiamine pyrophosphokinase family.</text>
</comment>
<dbReference type="PANTHER" id="PTHR13622">
    <property type="entry name" value="THIAMIN PYROPHOSPHOKINASE"/>
    <property type="match status" value="1"/>
</dbReference>
<keyword evidence="3 7" id="KW-0808">Transferase</keyword>
<dbReference type="EC" id="2.7.6.2" evidence="7"/>
<reference evidence="9 10" key="1">
    <citation type="submission" date="2020-12" db="EMBL/GenBank/DDBJ databases">
        <title>Metabolic potential, ecology and presence of endohyphal bacteria is reflected in genomic diversity of Mucoromycotina.</title>
        <authorList>
            <person name="Muszewska A."/>
            <person name="Okrasinska A."/>
            <person name="Steczkiewicz K."/>
            <person name="Drgas O."/>
            <person name="Orlowska M."/>
            <person name="Perlinska-Lenart U."/>
            <person name="Aleksandrzak-Piekarczyk T."/>
            <person name="Szatraj K."/>
            <person name="Zielenkiewicz U."/>
            <person name="Pilsyk S."/>
            <person name="Malc E."/>
            <person name="Mieczkowski P."/>
            <person name="Kruszewska J.S."/>
            <person name="Biernat P."/>
            <person name="Pawlowska J."/>
        </authorList>
    </citation>
    <scope>NUCLEOTIDE SEQUENCE [LARGE SCALE GENOMIC DNA]</scope>
    <source>
        <strain evidence="9 10">CBS 142.35</strain>
    </source>
</reference>
<dbReference type="SMART" id="SM00983">
    <property type="entry name" value="TPK_B1_binding"/>
    <property type="match status" value="1"/>
</dbReference>
<dbReference type="InterPro" id="IPR036759">
    <property type="entry name" value="TPK_catalytic_sf"/>
</dbReference>
<evidence type="ECO:0000313" key="9">
    <source>
        <dbReference type="EMBL" id="KAG2223063.1"/>
    </source>
</evidence>
<protein>
    <recommendedName>
        <fullName evidence="7">Thiamine pyrophosphokinase</fullName>
        <ecNumber evidence="7">2.7.6.2</ecNumber>
    </recommendedName>
</protein>
<dbReference type="UniPathway" id="UPA00060">
    <property type="reaction ID" value="UER00597"/>
</dbReference>
<evidence type="ECO:0000256" key="4">
    <source>
        <dbReference type="ARBA" id="ARBA00022741"/>
    </source>
</evidence>
<dbReference type="PIRSF" id="PIRSF031057">
    <property type="entry name" value="Thiamin_pyrophosphokinase"/>
    <property type="match status" value="1"/>
</dbReference>
<dbReference type="GO" id="GO:0005524">
    <property type="term" value="F:ATP binding"/>
    <property type="evidence" value="ECO:0007669"/>
    <property type="project" value="UniProtKB-UniRule"/>
</dbReference>
<dbReference type="GO" id="GO:0016301">
    <property type="term" value="F:kinase activity"/>
    <property type="evidence" value="ECO:0007669"/>
    <property type="project" value="UniProtKB-UniRule"/>
</dbReference>
<sequence length="278" mass="31513">MNSLKLITHWCPSNILAKNAKVKQFALIILNQPIKHLEIFNRLWANASFRYCADGGSNQLYDTFKHDKHKLRLYVPDEIGGDLDSLRPDVREFYESMDVKITKVAEQDSTDFQKVISLLKEKEEQVGKVFDIVALPAIGGRFDQTMQNINILYTMLDEVERRTILVSDDSLTILLDKGTHHIHCQPDYEGPTCGLIPIGAPATLTTRGGECVIKIDPKYYNTVNHKCHFGGMVSTSNAIAQDLIEVETDSPLVWTIELKETQKIGQDIDENYVEDDDE</sequence>
<evidence type="ECO:0000259" key="8">
    <source>
        <dbReference type="SMART" id="SM00983"/>
    </source>
</evidence>
<gene>
    <name evidence="9" type="ORF">INT45_008264</name>
</gene>
<evidence type="ECO:0000256" key="5">
    <source>
        <dbReference type="ARBA" id="ARBA00022777"/>
    </source>
</evidence>
<accession>A0A8H7S7V2</accession>
<dbReference type="GO" id="GO:0006772">
    <property type="term" value="P:thiamine metabolic process"/>
    <property type="evidence" value="ECO:0007669"/>
    <property type="project" value="InterPro"/>
</dbReference>
<dbReference type="AlphaFoldDB" id="A0A8H7S7V2"/>
<dbReference type="CDD" id="cd07995">
    <property type="entry name" value="TPK"/>
    <property type="match status" value="1"/>
</dbReference>
<dbReference type="EMBL" id="JAEPRB010000069">
    <property type="protein sequence ID" value="KAG2223063.1"/>
    <property type="molecule type" value="Genomic_DNA"/>
</dbReference>
<dbReference type="GO" id="GO:0009229">
    <property type="term" value="P:thiamine diphosphate biosynthetic process"/>
    <property type="evidence" value="ECO:0007669"/>
    <property type="project" value="UniProtKB-UniRule"/>
</dbReference>
<comment type="pathway">
    <text evidence="1 7">Cofactor biosynthesis; thiamine diphosphate biosynthesis; thiamine diphosphate from thiamine: step 1/1.</text>
</comment>
<keyword evidence="4 7" id="KW-0547">Nucleotide-binding</keyword>
<comment type="catalytic activity">
    <reaction evidence="7">
        <text>thiamine + ATP = thiamine diphosphate + AMP + H(+)</text>
        <dbReference type="Rhea" id="RHEA:11576"/>
        <dbReference type="ChEBI" id="CHEBI:15378"/>
        <dbReference type="ChEBI" id="CHEBI:18385"/>
        <dbReference type="ChEBI" id="CHEBI:30616"/>
        <dbReference type="ChEBI" id="CHEBI:58937"/>
        <dbReference type="ChEBI" id="CHEBI:456215"/>
    </reaction>
</comment>
<evidence type="ECO:0000256" key="2">
    <source>
        <dbReference type="ARBA" id="ARBA00006785"/>
    </source>
</evidence>
<dbReference type="InterPro" id="IPR006282">
    <property type="entry name" value="Thi_PPkinase"/>
</dbReference>
<dbReference type="InterPro" id="IPR036371">
    <property type="entry name" value="TPK_B1-bd_sf"/>
</dbReference>
<evidence type="ECO:0000313" key="10">
    <source>
        <dbReference type="Proteomes" id="UP000646827"/>
    </source>
</evidence>
<dbReference type="PANTHER" id="PTHR13622:SF8">
    <property type="entry name" value="THIAMIN PYROPHOSPHOKINASE 1"/>
    <property type="match status" value="1"/>
</dbReference>
<dbReference type="OrthoDB" id="25149at2759"/>
<dbReference type="InterPro" id="IPR007373">
    <property type="entry name" value="Thiamin_PyroPKinase_B1-bd"/>
</dbReference>
<dbReference type="NCBIfam" id="TIGR01378">
    <property type="entry name" value="thi_PPkinase"/>
    <property type="match status" value="1"/>
</dbReference>
<feature type="domain" description="Thiamin pyrophosphokinase thiamin-binding" evidence="8">
    <location>
        <begin position="178"/>
        <end position="252"/>
    </location>
</feature>
<dbReference type="Pfam" id="PF04263">
    <property type="entry name" value="TPK_catalytic"/>
    <property type="match status" value="1"/>
</dbReference>
<dbReference type="SUPFAM" id="SSF63862">
    <property type="entry name" value="Thiamin pyrophosphokinase, substrate-binding domain"/>
    <property type="match status" value="1"/>
</dbReference>
<keyword evidence="10" id="KW-1185">Reference proteome</keyword>
<dbReference type="GO" id="GO:0030975">
    <property type="term" value="F:thiamine binding"/>
    <property type="evidence" value="ECO:0007669"/>
    <property type="project" value="UniProtKB-UniRule"/>
</dbReference>
<comment type="caution">
    <text evidence="9">The sequence shown here is derived from an EMBL/GenBank/DDBJ whole genome shotgun (WGS) entry which is preliminary data.</text>
</comment>
<name>A0A8H7S7V2_9FUNG</name>
<dbReference type="Proteomes" id="UP000646827">
    <property type="component" value="Unassembled WGS sequence"/>
</dbReference>
<keyword evidence="5 7" id="KW-0418">Kinase</keyword>
<dbReference type="SUPFAM" id="SSF63999">
    <property type="entry name" value="Thiamin pyrophosphokinase, catalytic domain"/>
    <property type="match status" value="1"/>
</dbReference>
<dbReference type="GO" id="GO:0004788">
    <property type="term" value="F:thiamine diphosphokinase activity"/>
    <property type="evidence" value="ECO:0007669"/>
    <property type="project" value="UniProtKB-UniRule"/>
</dbReference>
<organism evidence="9 10">
    <name type="scientific">Circinella minor</name>
    <dbReference type="NCBI Taxonomy" id="1195481"/>
    <lineage>
        <taxon>Eukaryota</taxon>
        <taxon>Fungi</taxon>
        <taxon>Fungi incertae sedis</taxon>
        <taxon>Mucoromycota</taxon>
        <taxon>Mucoromycotina</taxon>
        <taxon>Mucoromycetes</taxon>
        <taxon>Mucorales</taxon>
        <taxon>Lichtheimiaceae</taxon>
        <taxon>Circinella</taxon>
    </lineage>
</organism>
<dbReference type="Pfam" id="PF04265">
    <property type="entry name" value="TPK_B1_binding"/>
    <property type="match status" value="1"/>
</dbReference>
<dbReference type="Gene3D" id="3.40.50.10240">
    <property type="entry name" value="Thiamin pyrophosphokinase, catalytic domain"/>
    <property type="match status" value="1"/>
</dbReference>
<evidence type="ECO:0000256" key="7">
    <source>
        <dbReference type="PIRNR" id="PIRNR031057"/>
    </source>
</evidence>
<keyword evidence="6 7" id="KW-0067">ATP-binding</keyword>
<proteinExistence type="inferred from homology"/>
<evidence type="ECO:0000256" key="1">
    <source>
        <dbReference type="ARBA" id="ARBA00005078"/>
    </source>
</evidence>
<evidence type="ECO:0000256" key="3">
    <source>
        <dbReference type="ARBA" id="ARBA00022679"/>
    </source>
</evidence>